<sequence length="277" mass="30030">MRTTRRNFTRWLGMGLLTGLGGVRCGLSGTGGRPVTFQMGLRAALAPGEAHVGHFTTDTGWRVELTAARMLLGPIYLFENPSPLQDSWTGRLWKGAGELLLPTAHAHEEFFSGGRVLGEWDREVVFDLLEDRAGPLVLGKAPGIAGTVRSFSLLLQPASAGVPVEAARLEGHSVLLEGRASREGQAVAFRAGLDFPPPLELQRVEFVPSEVELDDEGLFLVEPRPHVWFSGTHFDRLEVPQGGGPVAVPPESQVHRALSINLRRHTAFTSAWEPAAP</sequence>
<dbReference type="RefSeq" id="WP_075006608.1">
    <property type="nucleotide sequence ID" value="NZ_FOAP01000005.1"/>
</dbReference>
<proteinExistence type="predicted"/>
<accession>A0A1H7PHE1</accession>
<gene>
    <name evidence="1" type="ORF">SAMN05444354_105294</name>
</gene>
<evidence type="ECO:0000313" key="2">
    <source>
        <dbReference type="Proteomes" id="UP000182719"/>
    </source>
</evidence>
<reference evidence="2" key="1">
    <citation type="submission" date="2016-10" db="EMBL/GenBank/DDBJ databases">
        <authorList>
            <person name="Varghese N."/>
            <person name="Submissions S."/>
        </authorList>
    </citation>
    <scope>NUCLEOTIDE SEQUENCE [LARGE SCALE GENOMIC DNA]</scope>
    <source>
        <strain evidence="2">DSM 17044</strain>
    </source>
</reference>
<keyword evidence="2" id="KW-1185">Reference proteome</keyword>
<dbReference type="AlphaFoldDB" id="A0A1H7PHE1"/>
<dbReference type="OrthoDB" id="5381437at2"/>
<name>A0A1H7PHE1_STIAU</name>
<organism evidence="1 2">
    <name type="scientific">Stigmatella aurantiaca</name>
    <dbReference type="NCBI Taxonomy" id="41"/>
    <lineage>
        <taxon>Bacteria</taxon>
        <taxon>Pseudomonadati</taxon>
        <taxon>Myxococcota</taxon>
        <taxon>Myxococcia</taxon>
        <taxon>Myxococcales</taxon>
        <taxon>Cystobacterineae</taxon>
        <taxon>Archangiaceae</taxon>
        <taxon>Stigmatella</taxon>
    </lineage>
</organism>
<protein>
    <submittedName>
        <fullName evidence="1">Uncharacterized protein</fullName>
    </submittedName>
</protein>
<dbReference type="EMBL" id="FOAP01000005">
    <property type="protein sequence ID" value="SEL35202.1"/>
    <property type="molecule type" value="Genomic_DNA"/>
</dbReference>
<evidence type="ECO:0000313" key="1">
    <source>
        <dbReference type="EMBL" id="SEL35202.1"/>
    </source>
</evidence>
<dbReference type="Proteomes" id="UP000182719">
    <property type="component" value="Unassembled WGS sequence"/>
</dbReference>